<evidence type="ECO:0000313" key="2">
    <source>
        <dbReference type="Proteomes" id="UP000653578"/>
    </source>
</evidence>
<proteinExistence type="predicted"/>
<name>A0ABX1XGP1_9BACL</name>
<comment type="caution">
    <text evidence="1">The sequence shown here is derived from an EMBL/GenBank/DDBJ whole genome shotgun (WGS) entry which is preliminary data.</text>
</comment>
<reference evidence="1 2" key="1">
    <citation type="submission" date="2019-10" db="EMBL/GenBank/DDBJ databases">
        <title>Description of Paenibacillus humi sp. nov.</title>
        <authorList>
            <person name="Carlier A."/>
            <person name="Qi S."/>
        </authorList>
    </citation>
    <scope>NUCLEOTIDE SEQUENCE [LARGE SCALE GENOMIC DNA]</scope>
    <source>
        <strain evidence="1 2">LMG 31461</strain>
    </source>
</reference>
<evidence type="ECO:0000313" key="1">
    <source>
        <dbReference type="EMBL" id="NOU67586.1"/>
    </source>
</evidence>
<dbReference type="Proteomes" id="UP000653578">
    <property type="component" value="Unassembled WGS sequence"/>
</dbReference>
<keyword evidence="2" id="KW-1185">Reference proteome</keyword>
<organism evidence="1 2">
    <name type="scientific">Paenibacillus plantarum</name>
    <dbReference type="NCBI Taxonomy" id="2654975"/>
    <lineage>
        <taxon>Bacteria</taxon>
        <taxon>Bacillati</taxon>
        <taxon>Bacillota</taxon>
        <taxon>Bacilli</taxon>
        <taxon>Bacillales</taxon>
        <taxon>Paenibacillaceae</taxon>
        <taxon>Paenibacillus</taxon>
    </lineage>
</organism>
<gene>
    <name evidence="1" type="ORF">GC096_26480</name>
</gene>
<accession>A0ABX1XGP1</accession>
<dbReference type="RefSeq" id="WP_171634435.1">
    <property type="nucleotide sequence ID" value="NZ_WHNY01000072.1"/>
</dbReference>
<sequence length="75" mass="8761">MTMGRSIAVGHGFDYNELREVWLEAHRSLKNNGFRHRRSKYVLKFLIYGPTAECCRSFLVVIRLIDKTSSTHFLS</sequence>
<dbReference type="EMBL" id="WHNY01000072">
    <property type="protein sequence ID" value="NOU67586.1"/>
    <property type="molecule type" value="Genomic_DNA"/>
</dbReference>
<protein>
    <submittedName>
        <fullName evidence="1">Uncharacterized protein</fullName>
    </submittedName>
</protein>